<organism evidence="2 3">
    <name type="scientific">Gracilimonas mengyeensis</name>
    <dbReference type="NCBI Taxonomy" id="1302730"/>
    <lineage>
        <taxon>Bacteria</taxon>
        <taxon>Pseudomonadati</taxon>
        <taxon>Balneolota</taxon>
        <taxon>Balneolia</taxon>
        <taxon>Balneolales</taxon>
        <taxon>Balneolaceae</taxon>
        <taxon>Gracilimonas</taxon>
    </lineage>
</organism>
<dbReference type="Pfam" id="PF04018">
    <property type="entry name" value="VCA0040-like"/>
    <property type="match status" value="1"/>
</dbReference>
<feature type="transmembrane region" description="Helical" evidence="1">
    <location>
        <begin position="148"/>
        <end position="166"/>
    </location>
</feature>
<feature type="transmembrane region" description="Helical" evidence="1">
    <location>
        <begin position="172"/>
        <end position="200"/>
    </location>
</feature>
<dbReference type="PANTHER" id="PTHR37308:SF1">
    <property type="entry name" value="POLYPRENYL-PHOSPHATE TRANSPORTER"/>
    <property type="match status" value="1"/>
</dbReference>
<keyword evidence="1" id="KW-1133">Transmembrane helix</keyword>
<dbReference type="EMBL" id="FXTP01000002">
    <property type="protein sequence ID" value="SMO47201.1"/>
    <property type="molecule type" value="Genomic_DNA"/>
</dbReference>
<accession>A0A521BK22</accession>
<dbReference type="PANTHER" id="PTHR37308">
    <property type="entry name" value="INTEGRAL MEMBRANE PROTEIN"/>
    <property type="match status" value="1"/>
</dbReference>
<feature type="transmembrane region" description="Helical" evidence="1">
    <location>
        <begin position="358"/>
        <end position="375"/>
    </location>
</feature>
<name>A0A521BK22_9BACT</name>
<feature type="transmembrane region" description="Helical" evidence="1">
    <location>
        <begin position="221"/>
        <end position="244"/>
    </location>
</feature>
<sequence length="381" mass="42515">MGRGVVTEETPESPKDTTSFKEAPFLALKGFLMGSADIVPGVSGGTMALIVGIYERLLNAIKSVNGRFLKLFFTFKWKQAFGELHLLFLVSLFAGIFAALGFFTKIVPLQIYMFTYPEIVFGLFFGLILGSIYILIKALERFTKTEMLMLVLGMAFGIWIVSLVPADTPEHPAFVFLSGCIAICAMILPGISGSYLLLIMRKYDYLLSQIGKLGGVETVDGLLGLLPFMVGAVVGLAAFSRFLSWLLGRYHAQTIAVLIGFLIGSLYVIWPYQHREYVEQVRETEVLYMTEPRVQELMENPPNTNLPEFERLGEVFNEESTFDEMKQVEIETVKKKLIHTEPYVPGWLGDKTGDDPNVWGGVLGILVGMIMVGGLERLRKY</sequence>
<keyword evidence="3" id="KW-1185">Reference proteome</keyword>
<proteinExistence type="predicted"/>
<feature type="transmembrane region" description="Helical" evidence="1">
    <location>
        <begin position="119"/>
        <end position="136"/>
    </location>
</feature>
<keyword evidence="1" id="KW-0812">Transmembrane</keyword>
<dbReference type="OrthoDB" id="9793746at2"/>
<keyword evidence="1" id="KW-0472">Membrane</keyword>
<feature type="transmembrane region" description="Helical" evidence="1">
    <location>
        <begin position="250"/>
        <end position="270"/>
    </location>
</feature>
<dbReference type="Proteomes" id="UP000317557">
    <property type="component" value="Unassembled WGS sequence"/>
</dbReference>
<evidence type="ECO:0000256" key="1">
    <source>
        <dbReference type="SAM" id="Phobius"/>
    </source>
</evidence>
<protein>
    <submittedName>
        <fullName evidence="2">Uncharacterized membrane protein</fullName>
    </submittedName>
</protein>
<evidence type="ECO:0000313" key="2">
    <source>
        <dbReference type="EMBL" id="SMO47201.1"/>
    </source>
</evidence>
<feature type="transmembrane region" description="Helical" evidence="1">
    <location>
        <begin position="86"/>
        <end position="107"/>
    </location>
</feature>
<reference evidence="2 3" key="1">
    <citation type="submission" date="2017-05" db="EMBL/GenBank/DDBJ databases">
        <authorList>
            <person name="Varghese N."/>
            <person name="Submissions S."/>
        </authorList>
    </citation>
    <scope>NUCLEOTIDE SEQUENCE [LARGE SCALE GENOMIC DNA]</scope>
    <source>
        <strain evidence="2 3">DSM 21985</strain>
    </source>
</reference>
<gene>
    <name evidence="2" type="ORF">SAMN06265219_102321</name>
</gene>
<evidence type="ECO:0000313" key="3">
    <source>
        <dbReference type="Proteomes" id="UP000317557"/>
    </source>
</evidence>
<dbReference type="InterPro" id="IPR007163">
    <property type="entry name" value="VCA0040-like"/>
</dbReference>
<dbReference type="AlphaFoldDB" id="A0A521BK22"/>